<keyword evidence="1" id="KW-0472">Membrane</keyword>
<evidence type="ECO:0000313" key="2">
    <source>
        <dbReference type="EMBL" id="RCK57766.1"/>
    </source>
</evidence>
<comment type="caution">
    <text evidence="2">The sequence shown here is derived from an EMBL/GenBank/DDBJ whole genome shotgun (WGS) entry which is preliminary data.</text>
</comment>
<reference evidence="2 3" key="1">
    <citation type="submission" date="2018-06" db="EMBL/GenBank/DDBJ databases">
        <title>Whole genome sequencing of Candida tropicalis (genome annotated by CSBL at Korea University).</title>
        <authorList>
            <person name="Ahn J."/>
        </authorList>
    </citation>
    <scope>NUCLEOTIDE SEQUENCE [LARGE SCALE GENOMIC DNA]</scope>
    <source>
        <strain evidence="2 3">ATCC 20962</strain>
    </source>
</reference>
<dbReference type="GO" id="GO:0043332">
    <property type="term" value="C:mating projection tip"/>
    <property type="evidence" value="ECO:0007669"/>
    <property type="project" value="TreeGrafter"/>
</dbReference>
<dbReference type="GO" id="GO:0016020">
    <property type="term" value="C:membrane"/>
    <property type="evidence" value="ECO:0007669"/>
    <property type="project" value="InterPro"/>
</dbReference>
<dbReference type="GO" id="GO:0000747">
    <property type="term" value="P:conjugation with cellular fusion"/>
    <property type="evidence" value="ECO:0007669"/>
    <property type="project" value="TreeGrafter"/>
</dbReference>
<name>A0A367XVX0_9ASCO</name>
<keyword evidence="3" id="KW-1185">Reference proteome</keyword>
<feature type="transmembrane region" description="Helical" evidence="1">
    <location>
        <begin position="130"/>
        <end position="150"/>
    </location>
</feature>
<feature type="transmembrane region" description="Helical" evidence="1">
    <location>
        <begin position="7"/>
        <end position="28"/>
    </location>
</feature>
<evidence type="ECO:0000313" key="3">
    <source>
        <dbReference type="Proteomes" id="UP000253472"/>
    </source>
</evidence>
<dbReference type="STRING" id="5486.A0A367XVX0"/>
<dbReference type="PROSITE" id="PS51257">
    <property type="entry name" value="PROKAR_LIPOPROTEIN"/>
    <property type="match status" value="1"/>
</dbReference>
<keyword evidence="1" id="KW-1133">Transmembrane helix</keyword>
<dbReference type="OrthoDB" id="4089394at2759"/>
<accession>A0A367XVX0</accession>
<gene>
    <name evidence="2" type="primary">FIG1</name>
    <name evidence="2" type="ORF">Cantr_06807</name>
</gene>
<protein>
    <submittedName>
        <fullName evidence="2">Factor-induced gene 1 protein</fullName>
    </submittedName>
</protein>
<dbReference type="PANTHER" id="PTHR28092:SF1">
    <property type="entry name" value="FACTOR-INDUCED GENE 1 PROTEIN"/>
    <property type="match status" value="1"/>
</dbReference>
<dbReference type="AlphaFoldDB" id="A0A367XVX0"/>
<keyword evidence="1" id="KW-0812">Transmembrane</keyword>
<evidence type="ECO:0000256" key="1">
    <source>
        <dbReference type="SAM" id="Phobius"/>
    </source>
</evidence>
<sequence length="253" mass="27739">MTLLSKGLIVLTVVIQFIATVLLSFLLLGCIDSSSSYSNVYLLNYKFNLTSPLYDSLSTQSNSSINSTSLDDLSVRVGYMGVCLSLDDDLTCTTYDQLQSFPSYSISIMSASLDLVQLAESFSSICHPRILLATIVLTLISLILLCYLLIPLVPGKFLVTKINALFTFLNLLLWGLGSMLQHQAVNTSAVMMQESSFQLLVGSSGGRAEAMTWTAFSFILIVFLSMCFGTWSEFRRRRAAAMVAAPPPVMQKV</sequence>
<dbReference type="Pfam" id="PF12351">
    <property type="entry name" value="Fig1"/>
    <property type="match status" value="1"/>
</dbReference>
<organism evidence="2 3">
    <name type="scientific">Candida viswanathii</name>
    <dbReference type="NCBI Taxonomy" id="5486"/>
    <lineage>
        <taxon>Eukaryota</taxon>
        <taxon>Fungi</taxon>
        <taxon>Dikarya</taxon>
        <taxon>Ascomycota</taxon>
        <taxon>Saccharomycotina</taxon>
        <taxon>Pichiomycetes</taxon>
        <taxon>Debaryomycetaceae</taxon>
        <taxon>Candida/Lodderomyces clade</taxon>
        <taxon>Candida</taxon>
    </lineage>
</organism>
<dbReference type="EMBL" id="QLNQ01000028">
    <property type="protein sequence ID" value="RCK57766.1"/>
    <property type="molecule type" value="Genomic_DNA"/>
</dbReference>
<dbReference type="Proteomes" id="UP000253472">
    <property type="component" value="Unassembled WGS sequence"/>
</dbReference>
<proteinExistence type="predicted"/>
<feature type="transmembrane region" description="Helical" evidence="1">
    <location>
        <begin position="210"/>
        <end position="231"/>
    </location>
</feature>
<feature type="transmembrane region" description="Helical" evidence="1">
    <location>
        <begin position="162"/>
        <end position="180"/>
    </location>
</feature>
<dbReference type="InterPro" id="IPR033481">
    <property type="entry name" value="Dni1/Fig1"/>
</dbReference>
<dbReference type="PANTHER" id="PTHR28092">
    <property type="entry name" value="FACTOR-INDUCED GENE 1 PROTEIN"/>
    <property type="match status" value="1"/>
</dbReference>